<dbReference type="PANTHER" id="PTHR12677">
    <property type="entry name" value="GOLGI APPARATUS MEMBRANE PROTEIN TVP38-RELATED"/>
    <property type="match status" value="1"/>
</dbReference>
<keyword evidence="4 6" id="KW-1133">Transmembrane helix</keyword>
<feature type="transmembrane region" description="Helical" evidence="6">
    <location>
        <begin position="37"/>
        <end position="59"/>
    </location>
</feature>
<keyword evidence="5 6" id="KW-0472">Membrane</keyword>
<keyword evidence="3 6" id="KW-0812">Transmembrane</keyword>
<evidence type="ECO:0000256" key="5">
    <source>
        <dbReference type="ARBA" id="ARBA00023136"/>
    </source>
</evidence>
<proteinExistence type="inferred from homology"/>
<feature type="transmembrane region" description="Helical" evidence="6">
    <location>
        <begin position="196"/>
        <end position="214"/>
    </location>
</feature>
<evidence type="ECO:0000256" key="4">
    <source>
        <dbReference type="ARBA" id="ARBA00022989"/>
    </source>
</evidence>
<evidence type="ECO:0000259" key="7">
    <source>
        <dbReference type="Pfam" id="PF09335"/>
    </source>
</evidence>
<evidence type="ECO:0000256" key="2">
    <source>
        <dbReference type="ARBA" id="ARBA00022475"/>
    </source>
</evidence>
<protein>
    <recommendedName>
        <fullName evidence="6">TVP38/TMEM64 family membrane protein</fullName>
    </recommendedName>
</protein>
<accession>A0A518CE49</accession>
<feature type="domain" description="VTT" evidence="7">
    <location>
        <begin position="61"/>
        <end position="179"/>
    </location>
</feature>
<dbReference type="KEGG" id="bvo:Pan97_45630"/>
<reference evidence="9" key="1">
    <citation type="submission" date="2019-02" db="EMBL/GenBank/DDBJ databases">
        <title>Deep-cultivation of Planctomycetes and their phenomic and genomic characterization uncovers novel biology.</title>
        <authorList>
            <person name="Wiegand S."/>
            <person name="Jogler M."/>
            <person name="Boedeker C."/>
            <person name="Pinto D."/>
            <person name="Vollmers J."/>
            <person name="Rivas-Marin E."/>
            <person name="Kohn T."/>
            <person name="Peeters S.H."/>
            <person name="Heuer A."/>
            <person name="Rast P."/>
            <person name="Oberbeckmann S."/>
            <person name="Bunk B."/>
            <person name="Jeske O."/>
            <person name="Meyerdierks A."/>
            <person name="Storesund J.E."/>
            <person name="Kallscheuer N."/>
            <person name="Luecker S."/>
            <person name="Lage O.M."/>
            <person name="Pohl T."/>
            <person name="Merkel B.J."/>
            <person name="Hornburger P."/>
            <person name="Mueller R.-W."/>
            <person name="Bruemmer F."/>
            <person name="Labrenz M."/>
            <person name="Spormann A.M."/>
            <person name="Op den Camp H."/>
            <person name="Overmann J."/>
            <person name="Amann R."/>
            <person name="Jetten M.S.M."/>
            <person name="Mascher T."/>
            <person name="Medema M.H."/>
            <person name="Devos D.P."/>
            <person name="Kaster A.-K."/>
            <person name="Ovreas L."/>
            <person name="Rohde M."/>
            <person name="Galperin M.Y."/>
            <person name="Jogler C."/>
        </authorList>
    </citation>
    <scope>NUCLEOTIDE SEQUENCE [LARGE SCALE GENOMIC DNA]</scope>
    <source>
        <strain evidence="9">Pan97</strain>
    </source>
</reference>
<gene>
    <name evidence="8" type="primary">ydjZ_2</name>
    <name evidence="8" type="ORF">Pan97_45630</name>
</gene>
<feature type="transmembrane region" description="Helical" evidence="6">
    <location>
        <begin position="251"/>
        <end position="270"/>
    </location>
</feature>
<dbReference type="Proteomes" id="UP000318626">
    <property type="component" value="Chromosome"/>
</dbReference>
<dbReference type="Pfam" id="PF09335">
    <property type="entry name" value="VTT_dom"/>
    <property type="match status" value="1"/>
</dbReference>
<name>A0A518CE49_9BACT</name>
<dbReference type="InterPro" id="IPR015414">
    <property type="entry name" value="TMEM64"/>
</dbReference>
<feature type="transmembrane region" description="Helical" evidence="6">
    <location>
        <begin position="65"/>
        <end position="98"/>
    </location>
</feature>
<evidence type="ECO:0000256" key="1">
    <source>
        <dbReference type="ARBA" id="ARBA00004651"/>
    </source>
</evidence>
<comment type="subcellular location">
    <subcellularLocation>
        <location evidence="1 6">Cell membrane</location>
        <topology evidence="1 6">Multi-pass membrane protein</topology>
    </subcellularLocation>
</comment>
<keyword evidence="2 6" id="KW-1003">Cell membrane</keyword>
<evidence type="ECO:0000313" key="9">
    <source>
        <dbReference type="Proteomes" id="UP000318626"/>
    </source>
</evidence>
<evidence type="ECO:0000256" key="3">
    <source>
        <dbReference type="ARBA" id="ARBA00022692"/>
    </source>
</evidence>
<dbReference type="AlphaFoldDB" id="A0A518CE49"/>
<feature type="transmembrane region" description="Helical" evidence="6">
    <location>
        <begin position="156"/>
        <end position="176"/>
    </location>
</feature>
<organism evidence="8 9">
    <name type="scientific">Bremerella volcania</name>
    <dbReference type="NCBI Taxonomy" id="2527984"/>
    <lineage>
        <taxon>Bacteria</taxon>
        <taxon>Pseudomonadati</taxon>
        <taxon>Planctomycetota</taxon>
        <taxon>Planctomycetia</taxon>
        <taxon>Pirellulales</taxon>
        <taxon>Pirellulaceae</taxon>
        <taxon>Bremerella</taxon>
    </lineage>
</organism>
<dbReference type="EMBL" id="CP036289">
    <property type="protein sequence ID" value="QDU77493.1"/>
    <property type="molecule type" value="Genomic_DNA"/>
</dbReference>
<evidence type="ECO:0000256" key="6">
    <source>
        <dbReference type="RuleBase" id="RU366058"/>
    </source>
</evidence>
<feature type="transmembrane region" description="Helical" evidence="6">
    <location>
        <begin position="6"/>
        <end position="25"/>
    </location>
</feature>
<dbReference type="OrthoDB" id="526867at2"/>
<dbReference type="RefSeq" id="WP_144976404.1">
    <property type="nucleotide sequence ID" value="NZ_CP036289.1"/>
</dbReference>
<dbReference type="PANTHER" id="PTHR12677:SF59">
    <property type="entry name" value="GOLGI APPARATUS MEMBRANE PROTEIN TVP38-RELATED"/>
    <property type="match status" value="1"/>
</dbReference>
<comment type="similarity">
    <text evidence="6">Belongs to the TVP38/TMEM64 family.</text>
</comment>
<evidence type="ECO:0000313" key="8">
    <source>
        <dbReference type="EMBL" id="QDU77493.1"/>
    </source>
</evidence>
<dbReference type="GO" id="GO:0005886">
    <property type="term" value="C:plasma membrane"/>
    <property type="evidence" value="ECO:0007669"/>
    <property type="project" value="UniProtKB-SubCell"/>
</dbReference>
<sequence>MWLQVVRWIAVLVGAISLILIVRSLPTKDLLASLETWISSLGIWGPVVLTIAYIVATVLLVPGTILTLVAGATFGLGIGTVVVSIGSTIGASLCFLIARYGVRRHVTQWAERYPLFAAIDSAIGEGGWKIVALLRLSPAIPFNVQNYLYGLTSIRFWPYVIASWLAMLPGTFLYVYLGYITRAALGEQRERTLAEWIFLAIGLAATVIVSVYIARLARSKIRSQVADSATSDSPAPSDAELNETKEPLPRYLMRTILLVGFALLLVLLAANSHQIEAWLITHPREVL</sequence>
<keyword evidence="9" id="KW-1185">Reference proteome</keyword>
<dbReference type="InterPro" id="IPR032816">
    <property type="entry name" value="VTT_dom"/>
</dbReference>